<dbReference type="VEuPathDB" id="CryptoDB:Vbra_2579"/>
<reference evidence="2 3" key="1">
    <citation type="submission" date="2014-11" db="EMBL/GenBank/DDBJ databases">
        <authorList>
            <person name="Zhu J."/>
            <person name="Qi W."/>
            <person name="Song R."/>
        </authorList>
    </citation>
    <scope>NUCLEOTIDE SEQUENCE [LARGE SCALE GENOMIC DNA]</scope>
</reference>
<keyword evidence="3" id="KW-1185">Reference proteome</keyword>
<dbReference type="Gene3D" id="3.40.50.300">
    <property type="entry name" value="P-loop containing nucleotide triphosphate hydrolases"/>
    <property type="match status" value="1"/>
</dbReference>
<proteinExistence type="predicted"/>
<sequence>MLPTDAWCNILSFERLVDDDARTTSHLMAVSGVDRCACGATRASFERLVQSHLSDSDATGTSASSTGILDLLANPQQRRTLSSKCDLLTWRSLYSLLRHQSIHAKAKATPESEATGPALPSPSLSPPFDRIYKAVLLGEPSAGKNALIRRCVHCEWIDGDPPAAAATPAPSPPLFRLAMGASHVRVRGKAFEGRINLQMWGSSGWNVGGRRGAPGSEGGSMSTLPSALLRGCNVLMMCVDVTRLSGEDMRRCERWLEGVAGHVGQGVFSPTTGSPLVVVVGCKADLLNQQDRQAMAASDSNDGNASGPSPAPPPAQPSARVSSWRSLIDGVREGCVSRGLKWGGAMVTSAKDGLNTTRLQELTACFLVEHERRSFGRLRSLVDKVIAYRTAGLPVSHATLVDEAPPPAFPPPRARPATSPTAPSQPPLLVGTCIKSNSTPECDDEQPSEVSTEMGNETETQASHLDFLSSRGEEPSEPLSPSLGPSSPCRLVASSVQPLVSLSRLSGAPTVLADPLMVYGPGCEPPRTYCCQGSQEGVASIDVEDEGHWDVGERLVVGGGRESRPMLPAGCHIQ</sequence>
<dbReference type="Proteomes" id="UP000041254">
    <property type="component" value="Unassembled WGS sequence"/>
</dbReference>
<feature type="compositionally biased region" description="Polar residues" evidence="1">
    <location>
        <begin position="292"/>
        <end position="304"/>
    </location>
</feature>
<dbReference type="SUPFAM" id="SSF52540">
    <property type="entry name" value="P-loop containing nucleoside triphosphate hydrolases"/>
    <property type="match status" value="1"/>
</dbReference>
<dbReference type="InParanoid" id="A0A0G4FT52"/>
<feature type="compositionally biased region" description="Polar residues" evidence="1">
    <location>
        <begin position="448"/>
        <end position="460"/>
    </location>
</feature>
<dbReference type="EMBL" id="CDMY01000498">
    <property type="protein sequence ID" value="CEM17862.1"/>
    <property type="molecule type" value="Genomic_DNA"/>
</dbReference>
<dbReference type="AlphaFoldDB" id="A0A0G4FT52"/>
<evidence type="ECO:0000313" key="3">
    <source>
        <dbReference type="Proteomes" id="UP000041254"/>
    </source>
</evidence>
<evidence type="ECO:0000313" key="2">
    <source>
        <dbReference type="EMBL" id="CEM17862.1"/>
    </source>
</evidence>
<dbReference type="InterPro" id="IPR027417">
    <property type="entry name" value="P-loop_NTPase"/>
</dbReference>
<feature type="region of interest" description="Disordered" evidence="1">
    <location>
        <begin position="402"/>
        <end position="460"/>
    </location>
</feature>
<organism evidence="2 3">
    <name type="scientific">Vitrella brassicaformis (strain CCMP3155)</name>
    <dbReference type="NCBI Taxonomy" id="1169540"/>
    <lineage>
        <taxon>Eukaryota</taxon>
        <taxon>Sar</taxon>
        <taxon>Alveolata</taxon>
        <taxon>Colpodellida</taxon>
        <taxon>Vitrellaceae</taxon>
        <taxon>Vitrella</taxon>
    </lineage>
</organism>
<evidence type="ECO:0000256" key="1">
    <source>
        <dbReference type="SAM" id="MobiDB-lite"/>
    </source>
</evidence>
<accession>A0A0G4FT52</accession>
<gene>
    <name evidence="2" type="ORF">Vbra_2579</name>
</gene>
<protein>
    <submittedName>
        <fullName evidence="2">Uncharacterized protein</fullName>
    </submittedName>
</protein>
<feature type="region of interest" description="Disordered" evidence="1">
    <location>
        <begin position="292"/>
        <end position="322"/>
    </location>
</feature>
<name>A0A0G4FT52_VITBC</name>
<feature type="compositionally biased region" description="Pro residues" evidence="1">
    <location>
        <begin position="404"/>
        <end position="414"/>
    </location>
</feature>